<gene>
    <name evidence="2" type="ORF">GCM10007874_42020</name>
</gene>
<protein>
    <submittedName>
        <fullName evidence="2">Uncharacterized protein</fullName>
    </submittedName>
</protein>
<feature type="chain" id="PRO_5046809493" evidence="1">
    <location>
        <begin position="28"/>
        <end position="105"/>
    </location>
</feature>
<keyword evidence="1" id="KW-0732">Signal</keyword>
<keyword evidence="3" id="KW-1185">Reference proteome</keyword>
<dbReference type="Proteomes" id="UP001156882">
    <property type="component" value="Unassembled WGS sequence"/>
</dbReference>
<organism evidence="2 3">
    <name type="scientific">Labrys miyagiensis</name>
    <dbReference type="NCBI Taxonomy" id="346912"/>
    <lineage>
        <taxon>Bacteria</taxon>
        <taxon>Pseudomonadati</taxon>
        <taxon>Pseudomonadota</taxon>
        <taxon>Alphaproteobacteria</taxon>
        <taxon>Hyphomicrobiales</taxon>
        <taxon>Xanthobacteraceae</taxon>
        <taxon>Labrys</taxon>
    </lineage>
</organism>
<reference evidence="3" key="1">
    <citation type="journal article" date="2019" name="Int. J. Syst. Evol. Microbiol.">
        <title>The Global Catalogue of Microorganisms (GCM) 10K type strain sequencing project: providing services to taxonomists for standard genome sequencing and annotation.</title>
        <authorList>
            <consortium name="The Broad Institute Genomics Platform"/>
            <consortium name="The Broad Institute Genome Sequencing Center for Infectious Disease"/>
            <person name="Wu L."/>
            <person name="Ma J."/>
        </authorList>
    </citation>
    <scope>NUCLEOTIDE SEQUENCE [LARGE SCALE GENOMIC DNA]</scope>
    <source>
        <strain evidence="3">NBRC 101365</strain>
    </source>
</reference>
<name>A0ABQ6CLZ3_9HYPH</name>
<dbReference type="RefSeq" id="WP_284314239.1">
    <property type="nucleotide sequence ID" value="NZ_BSPC01000045.1"/>
</dbReference>
<evidence type="ECO:0000313" key="3">
    <source>
        <dbReference type="Proteomes" id="UP001156882"/>
    </source>
</evidence>
<feature type="signal peptide" evidence="1">
    <location>
        <begin position="1"/>
        <end position="27"/>
    </location>
</feature>
<comment type="caution">
    <text evidence="2">The sequence shown here is derived from an EMBL/GenBank/DDBJ whole genome shotgun (WGS) entry which is preliminary data.</text>
</comment>
<dbReference type="EMBL" id="BSPC01000045">
    <property type="protein sequence ID" value="GLS21185.1"/>
    <property type="molecule type" value="Genomic_DNA"/>
</dbReference>
<proteinExistence type="predicted"/>
<sequence length="105" mass="11199">MKRLVITAFLATMGLAALPATSSAMTAAPGVTTDSGLMQDIAYGCPRGYVPNKWGRCVGAYRPAPRYYNGYGYDGTIPANRSGYGRACPPGTWLGPRGGYCHPRY</sequence>
<evidence type="ECO:0000313" key="2">
    <source>
        <dbReference type="EMBL" id="GLS21185.1"/>
    </source>
</evidence>
<accession>A0ABQ6CLZ3</accession>
<evidence type="ECO:0000256" key="1">
    <source>
        <dbReference type="SAM" id="SignalP"/>
    </source>
</evidence>